<protein>
    <recommendedName>
        <fullName evidence="8">Prenyltransferase alpha-alpha toroid domain-containing protein</fullName>
    </recommendedName>
</protein>
<keyword evidence="3" id="KW-0637">Prenyltransferase</keyword>
<gene>
    <name evidence="9" type="primary">TDEL0G02420</name>
    <name evidence="9" type="ORF">TDEL_0G02420</name>
</gene>
<organism evidence="9 10">
    <name type="scientific">Torulaspora delbrueckii</name>
    <name type="common">Yeast</name>
    <name type="synonym">Candida colliculosa</name>
    <dbReference type="NCBI Taxonomy" id="4950"/>
    <lineage>
        <taxon>Eukaryota</taxon>
        <taxon>Fungi</taxon>
        <taxon>Dikarya</taxon>
        <taxon>Ascomycota</taxon>
        <taxon>Saccharomycotina</taxon>
        <taxon>Saccharomycetes</taxon>
        <taxon>Saccharomycetales</taxon>
        <taxon>Saccharomycetaceae</taxon>
        <taxon>Torulaspora</taxon>
    </lineage>
</organism>
<dbReference type="Gene3D" id="1.50.10.20">
    <property type="match status" value="1"/>
</dbReference>
<dbReference type="eggNOG" id="KOG0367">
    <property type="taxonomic scope" value="Eukaryota"/>
</dbReference>
<dbReference type="SUPFAM" id="SSF48239">
    <property type="entry name" value="Terpenoid cyclases/Protein prenyltransferases"/>
    <property type="match status" value="1"/>
</dbReference>
<accession>G8ZYY4</accession>
<evidence type="ECO:0000313" key="10">
    <source>
        <dbReference type="Proteomes" id="UP000005627"/>
    </source>
</evidence>
<comment type="cofactor">
    <cofactor evidence="1">
        <name>Zn(2+)</name>
        <dbReference type="ChEBI" id="CHEBI:29105"/>
    </cofactor>
</comment>
<dbReference type="InterPro" id="IPR001330">
    <property type="entry name" value="Prenyltrans"/>
</dbReference>
<dbReference type="AlphaFoldDB" id="G8ZYY4"/>
<dbReference type="OrthoDB" id="24893at2759"/>
<dbReference type="InParanoid" id="G8ZYY4"/>
<evidence type="ECO:0000256" key="1">
    <source>
        <dbReference type="ARBA" id="ARBA00001947"/>
    </source>
</evidence>
<name>G8ZYY4_TORDE</name>
<dbReference type="PANTHER" id="PTHR11774">
    <property type="entry name" value="GERANYLGERANYL TRANSFERASE TYPE BETA SUBUNIT"/>
    <property type="match status" value="1"/>
</dbReference>
<evidence type="ECO:0000313" key="9">
    <source>
        <dbReference type="EMBL" id="CCE93609.1"/>
    </source>
</evidence>
<dbReference type="RefSeq" id="XP_003682820.1">
    <property type="nucleotide sequence ID" value="XM_003682772.1"/>
</dbReference>
<evidence type="ECO:0000256" key="3">
    <source>
        <dbReference type="ARBA" id="ARBA00022602"/>
    </source>
</evidence>
<comment type="similarity">
    <text evidence="2">Belongs to the protein prenyltransferase subunit beta family.</text>
</comment>
<dbReference type="PANTHER" id="PTHR11774:SF4">
    <property type="entry name" value="GERANYLGERANYL TRANSFERASE TYPE-1 SUBUNIT BETA"/>
    <property type="match status" value="1"/>
</dbReference>
<evidence type="ECO:0000259" key="8">
    <source>
        <dbReference type="Pfam" id="PF00432"/>
    </source>
</evidence>
<evidence type="ECO:0000256" key="7">
    <source>
        <dbReference type="ARBA" id="ARBA00022833"/>
    </source>
</evidence>
<dbReference type="FunCoup" id="G8ZYY4">
    <property type="interactions" value="9"/>
</dbReference>
<sequence>MISQLDNRKHVKFLKRHLELLPSSHQEHDPNKMAIIFYSIMGLAALKIDVCKEYKANLHWLHKHYRTIRSPDSQETISGFTGSFSMLISSVNCLSLPNTLFAILTCRTLKDEEFFHEIIDPKGVASFVGRCQDPEVGSFTSTLDYKRLIPSPVDTGDLRFCYIAVAILQLIGFTNEGELKEFIDVEKLIQYILAQQCADGGFGSYGEPHAGYTSCALSALSLLGKLDRLSDCFKERTISWLVSRQVSNQGCMRFQEGNDCFDSEDHGGFQGRENKFADTCYVFWCLNSLRLLTPDGCELPIQPDLAEDFLINRTQNNVIGGFSKNDQDDPDLYHTCLGIAALAMLDGSFDGVLFIPKGITV</sequence>
<dbReference type="InterPro" id="IPR008930">
    <property type="entry name" value="Terpenoid_cyclase/PrenylTrfase"/>
</dbReference>
<dbReference type="GO" id="GO:0005953">
    <property type="term" value="C:CAAX-protein geranylgeranyltransferase complex"/>
    <property type="evidence" value="ECO:0007669"/>
    <property type="project" value="EnsemblFungi"/>
</dbReference>
<dbReference type="GO" id="GO:0046872">
    <property type="term" value="F:metal ion binding"/>
    <property type="evidence" value="ECO:0007669"/>
    <property type="project" value="UniProtKB-KW"/>
</dbReference>
<dbReference type="GO" id="GO:0004662">
    <property type="term" value="F:CAAX-protein geranylgeranyltransferase activity"/>
    <property type="evidence" value="ECO:0007669"/>
    <property type="project" value="EnsemblFungi"/>
</dbReference>
<dbReference type="GeneID" id="11504825"/>
<dbReference type="STRING" id="1076872.G8ZYY4"/>
<dbReference type="Pfam" id="PF00432">
    <property type="entry name" value="Prenyltrans"/>
    <property type="match status" value="1"/>
</dbReference>
<proteinExistence type="inferred from homology"/>
<evidence type="ECO:0000256" key="5">
    <source>
        <dbReference type="ARBA" id="ARBA00022723"/>
    </source>
</evidence>
<keyword evidence="4" id="KW-0808">Transferase</keyword>
<evidence type="ECO:0000256" key="6">
    <source>
        <dbReference type="ARBA" id="ARBA00022737"/>
    </source>
</evidence>
<dbReference type="Proteomes" id="UP000005627">
    <property type="component" value="Chromosome 7"/>
</dbReference>
<dbReference type="HOGENOM" id="CLU_028946_2_1_1"/>
<dbReference type="EMBL" id="HE616748">
    <property type="protein sequence ID" value="CCE93609.1"/>
    <property type="molecule type" value="Genomic_DNA"/>
</dbReference>
<keyword evidence="5" id="KW-0479">Metal-binding</keyword>
<feature type="domain" description="Prenyltransferase alpha-alpha toroid" evidence="8">
    <location>
        <begin position="5"/>
        <end position="346"/>
    </location>
</feature>
<evidence type="ECO:0000256" key="4">
    <source>
        <dbReference type="ARBA" id="ARBA00022679"/>
    </source>
</evidence>
<keyword evidence="6" id="KW-0677">Repeat</keyword>
<dbReference type="KEGG" id="tdl:TDEL_0G02420"/>
<dbReference type="InterPro" id="IPR045089">
    <property type="entry name" value="PGGT1B-like"/>
</dbReference>
<keyword evidence="7" id="KW-0862">Zinc</keyword>
<keyword evidence="10" id="KW-1185">Reference proteome</keyword>
<reference evidence="9 10" key="1">
    <citation type="journal article" date="2011" name="Proc. Natl. Acad. Sci. U.S.A.">
        <title>Evolutionary erosion of yeast sex chromosomes by mating-type switching accidents.</title>
        <authorList>
            <person name="Gordon J.L."/>
            <person name="Armisen D."/>
            <person name="Proux-Wera E."/>
            <person name="Oheigeartaigh S.S."/>
            <person name="Byrne K.P."/>
            <person name="Wolfe K.H."/>
        </authorList>
    </citation>
    <scope>NUCLEOTIDE SEQUENCE [LARGE SCALE GENOMIC DNA]</scope>
    <source>
        <strain evidence="10">ATCC 10662 / CBS 1146 / NBRC 0425 / NCYC 2629 / NRRL Y-866</strain>
    </source>
</reference>
<evidence type="ECO:0000256" key="2">
    <source>
        <dbReference type="ARBA" id="ARBA00010497"/>
    </source>
</evidence>